<comment type="subcellular location">
    <subcellularLocation>
        <location evidence="12">Cell membrane</location>
        <topology evidence="12">Multi-pass membrane protein</topology>
    </subcellularLocation>
    <subcellularLocation>
        <location evidence="3">Membrane</location>
        <topology evidence="3">Multi-pass membrane protein</topology>
    </subcellularLocation>
</comment>
<dbReference type="GO" id="GO:0004930">
    <property type="term" value="F:G protein-coupled receptor activity"/>
    <property type="evidence" value="ECO:0007669"/>
    <property type="project" value="UniProtKB-KW"/>
</dbReference>
<dbReference type="InterPro" id="IPR000725">
    <property type="entry name" value="Olfact_rcpt"/>
</dbReference>
<comment type="function">
    <text evidence="2">Putative odorant or sperm cell receptor.</text>
</comment>
<reference evidence="14" key="1">
    <citation type="submission" date="2008-04" db="EMBL/GenBank/DDBJ databases">
        <title>NISC Comparative Sequencing Initiative.</title>
        <authorList>
            <person name="Antonellis A."/>
            <person name="Benjamin B."/>
            <person name="Blakesley R.W."/>
            <person name="Bouffard G.G."/>
            <person name="Brinkley C."/>
            <person name="Brooks S."/>
            <person name="Chu G."/>
            <person name="Chub I."/>
            <person name="Coleman H."/>
            <person name="Fuksenko T."/>
            <person name="Gestole M."/>
            <person name="Gregory M."/>
            <person name="Guan X."/>
            <person name="Gupta J."/>
            <person name="Gurson N."/>
            <person name="Han E."/>
            <person name="Han J."/>
            <person name="Hansen N."/>
            <person name="Hargrove A."/>
            <person name="Hines-Harris K."/>
            <person name="Ho S.-L."/>
            <person name="Hu P."/>
            <person name="Hunter G."/>
            <person name="Hurle B."/>
            <person name="Idol J.R."/>
            <person name="Johnson T."/>
            <person name="Knight E."/>
            <person name="Kwong P."/>
            <person name="Lee-Lin S.-Q."/>
            <person name="Legaspi R."/>
            <person name="Madden M."/>
            <person name="Maduro Q.L."/>
            <person name="Maduro V.B."/>
            <person name="Margulies E.H."/>
            <person name="Masiello C."/>
            <person name="Maskeri B."/>
            <person name="McDowell J."/>
            <person name="Merkulov G."/>
            <person name="Montemayor C."/>
            <person name="Mullikin J.C."/>
            <person name="Park M."/>
            <person name="Prasad A."/>
            <person name="Ramsahoye C."/>
            <person name="Reddix-Dugue N."/>
            <person name="Riebow N."/>
            <person name="Schandler K."/>
            <person name="Schueler M.G."/>
            <person name="Sison C."/>
            <person name="Smith L."/>
            <person name="Stantripop S."/>
            <person name="Thomas J.W."/>
            <person name="Thomas P.J."/>
            <person name="Tsipouri V."/>
            <person name="Young A."/>
            <person name="Green E.D."/>
        </authorList>
    </citation>
    <scope>NUCLEOTIDE SEQUENCE</scope>
</reference>
<evidence type="ECO:0000256" key="6">
    <source>
        <dbReference type="ARBA" id="ARBA00022725"/>
    </source>
</evidence>
<feature type="domain" description="G-protein coupled receptors family 1 profile" evidence="13">
    <location>
        <begin position="43"/>
        <end position="295"/>
    </location>
</feature>
<feature type="transmembrane region" description="Helical" evidence="12">
    <location>
        <begin position="142"/>
        <end position="165"/>
    </location>
</feature>
<dbReference type="PANTHER" id="PTHR26450">
    <property type="entry name" value="OLFACTORY RECEPTOR 56B1-RELATED"/>
    <property type="match status" value="1"/>
</dbReference>
<comment type="function">
    <text evidence="1">Odorant receptor.</text>
</comment>
<keyword evidence="12" id="KW-1003">Cell membrane</keyword>
<dbReference type="PRINTS" id="PR00245">
    <property type="entry name" value="OLFACTORYR"/>
</dbReference>
<keyword evidence="10 11" id="KW-0807">Transducer</keyword>
<dbReference type="SUPFAM" id="SSF81321">
    <property type="entry name" value="Family A G protein-coupled receptor-like"/>
    <property type="match status" value="1"/>
</dbReference>
<keyword evidence="11 14" id="KW-0675">Receptor</keyword>
<dbReference type="PRINTS" id="PR00237">
    <property type="entry name" value="GPCRRHODOPSN"/>
</dbReference>
<dbReference type="FunFam" id="1.20.1070.10:FF:000006">
    <property type="entry name" value="Olfactory receptor"/>
    <property type="match status" value="1"/>
</dbReference>
<dbReference type="InterPro" id="IPR050402">
    <property type="entry name" value="OR51/52/56-like"/>
</dbReference>
<evidence type="ECO:0000256" key="1">
    <source>
        <dbReference type="ARBA" id="ARBA00002936"/>
    </source>
</evidence>
<dbReference type="EMBL" id="DP000697">
    <property type="protein sequence ID" value="ACC62068.1"/>
    <property type="molecule type" value="Genomic_DNA"/>
</dbReference>
<keyword evidence="8 11" id="KW-0297">G-protein coupled receptor</keyword>
<evidence type="ECO:0000256" key="4">
    <source>
        <dbReference type="ARBA" id="ARBA00022606"/>
    </source>
</evidence>
<sequence length="312" mass="35371">MSISNITVFMPSMLTFIGIPGLQSVQCWIGIPFCAVYLIAMIGNFLLLIIIKLERSLHEPMYIFLGMLAITDIALSTSVVPKMLGIFWFHVPEIYFDTCLLQMGLIHTFQSIESGILLAMALDRYVAICYPLRHAAIFTHQLVTQIGAALTLRGAILVTPSLVLIKCRFQFYHTTVISHTYCEHMAIVKLAAENVQINKIYGLFVAFTVAGFDLTFITLSYVQIFITVFCLPQKKARLKAFSTCVAHICVFLQFYLLAFFSFFTHRFGSHIPPYIHILFSSIYLLVPPFLNPLVYGAKTKQIRIYVVKMFCS</sequence>
<dbReference type="PANTHER" id="PTHR26450:SF98">
    <property type="entry name" value="OLFACTORY RECEPTOR 52A1"/>
    <property type="match status" value="1"/>
</dbReference>
<dbReference type="GO" id="GO:0005886">
    <property type="term" value="C:plasma membrane"/>
    <property type="evidence" value="ECO:0007669"/>
    <property type="project" value="UniProtKB-SubCell"/>
</dbReference>
<feature type="transmembrane region" description="Helical" evidence="12">
    <location>
        <begin position="62"/>
        <end position="80"/>
    </location>
</feature>
<keyword evidence="9 12" id="KW-0472">Membrane</keyword>
<organism evidence="14">
    <name type="scientific">Rhinolophus ferrumequinum</name>
    <name type="common">Greater horseshoe bat</name>
    <dbReference type="NCBI Taxonomy" id="59479"/>
    <lineage>
        <taxon>Eukaryota</taxon>
        <taxon>Metazoa</taxon>
        <taxon>Chordata</taxon>
        <taxon>Craniata</taxon>
        <taxon>Vertebrata</taxon>
        <taxon>Euteleostomi</taxon>
        <taxon>Mammalia</taxon>
        <taxon>Eutheria</taxon>
        <taxon>Laurasiatheria</taxon>
        <taxon>Chiroptera</taxon>
        <taxon>Yinpterochiroptera</taxon>
        <taxon>Rhinolophoidea</taxon>
        <taxon>Rhinolophidae</taxon>
        <taxon>Rhinolophinae</taxon>
        <taxon>Rhinolophus</taxon>
    </lineage>
</organism>
<evidence type="ECO:0000256" key="3">
    <source>
        <dbReference type="ARBA" id="ARBA00004141"/>
    </source>
</evidence>
<evidence type="ECO:0000256" key="2">
    <source>
        <dbReference type="ARBA" id="ARBA00003929"/>
    </source>
</evidence>
<evidence type="ECO:0000256" key="12">
    <source>
        <dbReference type="RuleBase" id="RU363047"/>
    </source>
</evidence>
<evidence type="ECO:0000256" key="8">
    <source>
        <dbReference type="ARBA" id="ARBA00023040"/>
    </source>
</evidence>
<feature type="transmembrane region" description="Helical" evidence="12">
    <location>
        <begin position="100"/>
        <end position="122"/>
    </location>
</feature>
<dbReference type="GO" id="GO:0004984">
    <property type="term" value="F:olfactory receptor activity"/>
    <property type="evidence" value="ECO:0007669"/>
    <property type="project" value="InterPro"/>
</dbReference>
<evidence type="ECO:0000259" key="13">
    <source>
        <dbReference type="PROSITE" id="PS50262"/>
    </source>
</evidence>
<evidence type="ECO:0000256" key="10">
    <source>
        <dbReference type="ARBA" id="ARBA00023224"/>
    </source>
</evidence>
<dbReference type="PROSITE" id="PS00237">
    <property type="entry name" value="G_PROTEIN_RECEP_F1_1"/>
    <property type="match status" value="1"/>
</dbReference>
<dbReference type="InterPro" id="IPR000276">
    <property type="entry name" value="GPCR_Rhodpsn"/>
</dbReference>
<dbReference type="PROSITE" id="PS50262">
    <property type="entry name" value="G_PROTEIN_RECEP_F1_2"/>
    <property type="match status" value="1"/>
</dbReference>
<dbReference type="InterPro" id="IPR017452">
    <property type="entry name" value="GPCR_Rhodpsn_7TM"/>
</dbReference>
<evidence type="ECO:0000313" key="14">
    <source>
        <dbReference type="EMBL" id="ACC62068.1"/>
    </source>
</evidence>
<gene>
    <name evidence="14" type="primary">OR52A1</name>
</gene>
<dbReference type="AlphaFoldDB" id="B2KHZ3"/>
<dbReference type="CDD" id="cd15917">
    <property type="entry name" value="7tmA_OR51_52-like"/>
    <property type="match status" value="1"/>
</dbReference>
<dbReference type="Gene3D" id="1.20.1070.10">
    <property type="entry name" value="Rhodopsin 7-helix transmembrane proteins"/>
    <property type="match status" value="1"/>
</dbReference>
<keyword evidence="7 12" id="KW-1133">Transmembrane helix</keyword>
<protein>
    <recommendedName>
        <fullName evidence="12">Olfactory receptor</fullName>
    </recommendedName>
</protein>
<proteinExistence type="inferred from homology"/>
<evidence type="ECO:0000256" key="5">
    <source>
        <dbReference type="ARBA" id="ARBA00022692"/>
    </source>
</evidence>
<feature type="transmembrane region" description="Helical" evidence="12">
    <location>
        <begin position="200"/>
        <end position="228"/>
    </location>
</feature>
<feature type="transmembrane region" description="Helical" evidence="12">
    <location>
        <begin position="240"/>
        <end position="262"/>
    </location>
</feature>
<feature type="transmembrane region" description="Helical" evidence="12">
    <location>
        <begin position="28"/>
        <end position="50"/>
    </location>
</feature>
<evidence type="ECO:0000256" key="11">
    <source>
        <dbReference type="RuleBase" id="RU000688"/>
    </source>
</evidence>
<keyword evidence="4 12" id="KW-0716">Sensory transduction</keyword>
<keyword evidence="6 12" id="KW-0552">Olfaction</keyword>
<evidence type="ECO:0000256" key="7">
    <source>
        <dbReference type="ARBA" id="ARBA00022989"/>
    </source>
</evidence>
<comment type="similarity">
    <text evidence="11">Belongs to the G-protein coupled receptor 1 family.</text>
</comment>
<name>B2KHZ3_RHIFE</name>
<dbReference type="Pfam" id="PF13853">
    <property type="entry name" value="7tm_4"/>
    <property type="match status" value="1"/>
</dbReference>
<accession>B2KHZ3</accession>
<evidence type="ECO:0000256" key="9">
    <source>
        <dbReference type="ARBA" id="ARBA00023136"/>
    </source>
</evidence>
<feature type="transmembrane region" description="Helical" evidence="12">
    <location>
        <begin position="274"/>
        <end position="295"/>
    </location>
</feature>
<keyword evidence="5 11" id="KW-0812">Transmembrane</keyword>